<feature type="domain" description="Transketolase-like pyrimidine-binding" evidence="12">
    <location>
        <begin position="322"/>
        <end position="486"/>
    </location>
</feature>
<keyword evidence="4 11" id="KW-0808">Transferase</keyword>
<evidence type="ECO:0000256" key="5">
    <source>
        <dbReference type="ARBA" id="ARBA00022723"/>
    </source>
</evidence>
<evidence type="ECO:0000259" key="12">
    <source>
        <dbReference type="SMART" id="SM00861"/>
    </source>
</evidence>
<evidence type="ECO:0000256" key="7">
    <source>
        <dbReference type="ARBA" id="ARBA00022977"/>
    </source>
</evidence>
<evidence type="ECO:0000256" key="6">
    <source>
        <dbReference type="ARBA" id="ARBA00022842"/>
    </source>
</evidence>
<dbReference type="HAMAP" id="MF_00315">
    <property type="entry name" value="DXP_synth"/>
    <property type="match status" value="1"/>
</dbReference>
<dbReference type="UniPathway" id="UPA00064">
    <property type="reaction ID" value="UER00091"/>
</dbReference>
<dbReference type="CDD" id="cd07033">
    <property type="entry name" value="TPP_PYR_DXS_TK_like"/>
    <property type="match status" value="1"/>
</dbReference>
<accession>A0A7V8FHA3</accession>
<dbReference type="CDD" id="cd02007">
    <property type="entry name" value="TPP_DXS"/>
    <property type="match status" value="1"/>
</dbReference>
<protein>
    <recommendedName>
        <fullName evidence="11">1-deoxy-D-xylulose-5-phosphate synthase</fullName>
        <ecNumber evidence="11">2.2.1.7</ecNumber>
    </recommendedName>
    <alternativeName>
        <fullName evidence="11">1-deoxyxylulose-5-phosphate synthase</fullName>
        <shortName evidence="11">DXP synthase</shortName>
        <shortName evidence="11">DXPS</shortName>
    </alternativeName>
</protein>
<dbReference type="InterPro" id="IPR005475">
    <property type="entry name" value="Transketolase-like_Pyr-bd"/>
</dbReference>
<dbReference type="InterPro" id="IPR029061">
    <property type="entry name" value="THDP-binding"/>
</dbReference>
<dbReference type="Gene3D" id="3.40.50.920">
    <property type="match status" value="1"/>
</dbReference>
<dbReference type="PROSITE" id="PS00802">
    <property type="entry name" value="TRANSKETOLASE_2"/>
    <property type="match status" value="1"/>
</dbReference>
<dbReference type="FunFam" id="3.40.50.970:FF:000005">
    <property type="entry name" value="1-deoxy-D-xylulose-5-phosphate synthase"/>
    <property type="match status" value="1"/>
</dbReference>
<comment type="pathway">
    <text evidence="1 11">Metabolic intermediate biosynthesis; 1-deoxy-D-xylulose 5-phosphate biosynthesis; 1-deoxy-D-xylulose 5-phosphate from D-glyceraldehyde 3-phosphate and pyruvate: step 1/1.</text>
</comment>
<comment type="catalytic activity">
    <reaction evidence="11">
        <text>D-glyceraldehyde 3-phosphate + pyruvate + H(+) = 1-deoxy-D-xylulose 5-phosphate + CO2</text>
        <dbReference type="Rhea" id="RHEA:12605"/>
        <dbReference type="ChEBI" id="CHEBI:15361"/>
        <dbReference type="ChEBI" id="CHEBI:15378"/>
        <dbReference type="ChEBI" id="CHEBI:16526"/>
        <dbReference type="ChEBI" id="CHEBI:57792"/>
        <dbReference type="ChEBI" id="CHEBI:59776"/>
        <dbReference type="EC" id="2.2.1.7"/>
    </reaction>
</comment>
<keyword evidence="7 11" id="KW-0784">Thiamine biosynthesis</keyword>
<comment type="function">
    <text evidence="10 11">Catalyzes the acyloin condensation reaction between C atoms 2 and 3 of pyruvate and glyceraldehyde 3-phosphate to yield 1-deoxy-D-xylulose-5-phosphate (DXP).</text>
</comment>
<evidence type="ECO:0000313" key="14">
    <source>
        <dbReference type="Proteomes" id="UP000487117"/>
    </source>
</evidence>
<comment type="caution">
    <text evidence="13">The sequence shown here is derived from an EMBL/GenBank/DDBJ whole genome shotgun (WGS) entry which is preliminary data.</text>
</comment>
<reference evidence="14" key="1">
    <citation type="journal article" date="2020" name="MBio">
        <title>Horizontal gene transfer to a defensive symbiont with a reduced genome amongst a multipartite beetle microbiome.</title>
        <authorList>
            <person name="Waterworth S.C."/>
            <person name="Florez L.V."/>
            <person name="Rees E.R."/>
            <person name="Hertweck C."/>
            <person name="Kaltenpoth M."/>
            <person name="Kwan J.C."/>
        </authorList>
    </citation>
    <scope>NUCLEOTIDE SEQUENCE [LARGE SCALE GENOMIC DNA]</scope>
</reference>
<dbReference type="GO" id="GO:0008661">
    <property type="term" value="F:1-deoxy-D-xylulose-5-phosphate synthase activity"/>
    <property type="evidence" value="ECO:0007669"/>
    <property type="project" value="UniProtKB-UniRule"/>
</dbReference>
<organism evidence="13 14">
    <name type="scientific">Stenotrophomonas maltophilia</name>
    <name type="common">Pseudomonas maltophilia</name>
    <name type="synonym">Xanthomonas maltophilia</name>
    <dbReference type="NCBI Taxonomy" id="40324"/>
    <lineage>
        <taxon>Bacteria</taxon>
        <taxon>Pseudomonadati</taxon>
        <taxon>Pseudomonadota</taxon>
        <taxon>Gammaproteobacteria</taxon>
        <taxon>Lysobacterales</taxon>
        <taxon>Lysobacteraceae</taxon>
        <taxon>Stenotrophomonas</taxon>
        <taxon>Stenotrophomonas maltophilia group</taxon>
    </lineage>
</organism>
<dbReference type="PANTHER" id="PTHR43322:SF5">
    <property type="entry name" value="1-DEOXY-D-XYLULOSE-5-PHOSPHATE SYNTHASE, CHLOROPLASTIC"/>
    <property type="match status" value="1"/>
</dbReference>
<comment type="cofactor">
    <cofactor evidence="11">
        <name>Mg(2+)</name>
        <dbReference type="ChEBI" id="CHEBI:18420"/>
    </cofactor>
    <text evidence="11">Binds 1 Mg(2+) ion per subunit.</text>
</comment>
<dbReference type="PROSITE" id="PS00801">
    <property type="entry name" value="TRANSKETOLASE_1"/>
    <property type="match status" value="1"/>
</dbReference>
<evidence type="ECO:0000256" key="9">
    <source>
        <dbReference type="ARBA" id="ARBA00023229"/>
    </source>
</evidence>
<dbReference type="Pfam" id="PF02779">
    <property type="entry name" value="Transket_pyr"/>
    <property type="match status" value="1"/>
</dbReference>
<dbReference type="GO" id="GO:0019288">
    <property type="term" value="P:isopentenyl diphosphate biosynthetic process, methylerythritol 4-phosphate pathway"/>
    <property type="evidence" value="ECO:0007669"/>
    <property type="project" value="TreeGrafter"/>
</dbReference>
<dbReference type="EC" id="2.2.1.7" evidence="11"/>
<comment type="similarity">
    <text evidence="2 11">Belongs to the transketolase family. DXPS subfamily.</text>
</comment>
<evidence type="ECO:0000256" key="1">
    <source>
        <dbReference type="ARBA" id="ARBA00004980"/>
    </source>
</evidence>
<feature type="binding site" evidence="11">
    <location>
        <position position="80"/>
    </location>
    <ligand>
        <name>thiamine diphosphate</name>
        <dbReference type="ChEBI" id="CHEBI:58937"/>
    </ligand>
</feature>
<dbReference type="PANTHER" id="PTHR43322">
    <property type="entry name" value="1-D-DEOXYXYLULOSE 5-PHOSPHATE SYNTHASE-RELATED"/>
    <property type="match status" value="1"/>
</dbReference>
<evidence type="ECO:0000256" key="4">
    <source>
        <dbReference type="ARBA" id="ARBA00022679"/>
    </source>
</evidence>
<keyword evidence="5 11" id="KW-0479">Metal-binding</keyword>
<dbReference type="GO" id="GO:0030976">
    <property type="term" value="F:thiamine pyrophosphate binding"/>
    <property type="evidence" value="ECO:0007669"/>
    <property type="project" value="UniProtKB-UniRule"/>
</dbReference>
<dbReference type="InterPro" id="IPR009014">
    <property type="entry name" value="Transketo_C/PFOR_II"/>
</dbReference>
<dbReference type="AlphaFoldDB" id="A0A7V8FHA3"/>
<dbReference type="GO" id="GO:0016114">
    <property type="term" value="P:terpenoid biosynthetic process"/>
    <property type="evidence" value="ECO:0007669"/>
    <property type="project" value="UniProtKB-UniRule"/>
</dbReference>
<feature type="binding site" evidence="11">
    <location>
        <position position="183"/>
    </location>
    <ligand>
        <name>thiamine diphosphate</name>
        <dbReference type="ChEBI" id="CHEBI:58937"/>
    </ligand>
</feature>
<dbReference type="NCBIfam" id="NF003933">
    <property type="entry name" value="PRK05444.2-2"/>
    <property type="match status" value="1"/>
</dbReference>
<keyword evidence="9 11" id="KW-0414">Isoprene biosynthesis</keyword>
<dbReference type="SUPFAM" id="SSF52922">
    <property type="entry name" value="TK C-terminal domain-like"/>
    <property type="match status" value="1"/>
</dbReference>
<dbReference type="InterPro" id="IPR020826">
    <property type="entry name" value="Transketolase_BS"/>
</dbReference>
<dbReference type="InterPro" id="IPR049557">
    <property type="entry name" value="Transketolase_CS"/>
</dbReference>
<proteinExistence type="inferred from homology"/>
<dbReference type="EMBL" id="WNDS01000002">
    <property type="protein sequence ID" value="KAF1015815.1"/>
    <property type="molecule type" value="Genomic_DNA"/>
</dbReference>
<evidence type="ECO:0000256" key="10">
    <source>
        <dbReference type="ARBA" id="ARBA00055605"/>
    </source>
</evidence>
<feature type="binding site" evidence="11">
    <location>
        <position position="152"/>
    </location>
    <ligand>
        <name>Mg(2+)</name>
        <dbReference type="ChEBI" id="CHEBI:18420"/>
    </ligand>
</feature>
<dbReference type="Pfam" id="PF02780">
    <property type="entry name" value="Transketolase_C"/>
    <property type="match status" value="1"/>
</dbReference>
<dbReference type="Proteomes" id="UP000487117">
    <property type="component" value="Unassembled WGS sequence"/>
</dbReference>
<keyword evidence="8 11" id="KW-0786">Thiamine pyrophosphate</keyword>
<sequence>MMIDSARYPRLARIQTPDDMRTFDESELRAVADELRAYLIESVGKSGGHFAAGLGVIELTVALHYLYQTPTDQLVWDVGHQTYPHKILTGRRDEIHTVKQKDGVAPFPKREESDYDTFGVGHSSTSISAALGMAIARQAEDDDRKIVAVIGDGAMTAGMAFEALMHAGGMDPEPNLLVILNDNNMSISEAVGGLTKMLGRATGSRTLNALREGGKKILGDKKNNPARFVKRWEEHWKGMFVPSTMFEEMGFHYTGPIDGHDMPALLSTLKTLRASKGPKLLHVMTTKGKGYEPAEGDQIGYHAVGPFDPDKGLVAKPGAKKPTYTDVFGEWLCDAAAAEPRLYAITPAMREGSGLVRFSREYPQRYFDVAIAEQHAVTLAAGMATQGAKPVVAIYSTFLQRAYDQLVHDVAIQDLDVLFAIDRAGVVGPDGATHAGNLDLSFLRCVPNMVVMAPSNEAECRQMLSTGLQYAGPAAVRYPRGSGTGVAAGSDLSTLPIGKGEIRLEGSRVALLAFGSTLAAAEQVGRELGLSVVNMRFIKPLDRALMLDIAARHAALVTIEDNVVAGGAGSGVAELLNAEDVLRPFLHLGLPDGYQHHASREDLLAEAGIDAAGIRAAVLKRWPDLAVGTPPLSAAG</sequence>
<dbReference type="Gene3D" id="3.40.50.970">
    <property type="match status" value="2"/>
</dbReference>
<keyword evidence="6 11" id="KW-0460">Magnesium</keyword>
<feature type="binding site" evidence="11">
    <location>
        <position position="373"/>
    </location>
    <ligand>
        <name>thiamine diphosphate</name>
        <dbReference type="ChEBI" id="CHEBI:58937"/>
    </ligand>
</feature>
<name>A0A7V8FHA3_STEMA</name>
<dbReference type="NCBIfam" id="TIGR00204">
    <property type="entry name" value="dxs"/>
    <property type="match status" value="1"/>
</dbReference>
<gene>
    <name evidence="11 13" type="primary">dxs</name>
    <name evidence="13" type="ORF">GAK31_01294</name>
</gene>
<evidence type="ECO:0000256" key="8">
    <source>
        <dbReference type="ARBA" id="ARBA00023052"/>
    </source>
</evidence>
<comment type="subunit">
    <text evidence="3 11">Homodimer.</text>
</comment>
<feature type="binding site" evidence="11">
    <location>
        <position position="183"/>
    </location>
    <ligand>
        <name>Mg(2+)</name>
        <dbReference type="ChEBI" id="CHEBI:18420"/>
    </ligand>
</feature>
<dbReference type="GO" id="GO:0009228">
    <property type="term" value="P:thiamine biosynthetic process"/>
    <property type="evidence" value="ECO:0007669"/>
    <property type="project" value="UniProtKB-UniRule"/>
</dbReference>
<evidence type="ECO:0000256" key="3">
    <source>
        <dbReference type="ARBA" id="ARBA00011738"/>
    </source>
</evidence>
<dbReference type="InterPro" id="IPR005477">
    <property type="entry name" value="Dxylulose-5-P_synthase"/>
</dbReference>
<feature type="binding site" evidence="11">
    <location>
        <begin position="153"/>
        <end position="154"/>
    </location>
    <ligand>
        <name>thiamine diphosphate</name>
        <dbReference type="ChEBI" id="CHEBI:58937"/>
    </ligand>
</feature>
<dbReference type="SUPFAM" id="SSF52518">
    <property type="entry name" value="Thiamin diphosphate-binding fold (THDP-binding)"/>
    <property type="match status" value="2"/>
</dbReference>
<feature type="binding site" evidence="11">
    <location>
        <begin position="121"/>
        <end position="123"/>
    </location>
    <ligand>
        <name>thiamine diphosphate</name>
        <dbReference type="ChEBI" id="CHEBI:58937"/>
    </ligand>
</feature>
<dbReference type="InterPro" id="IPR033248">
    <property type="entry name" value="Transketolase_C"/>
</dbReference>
<evidence type="ECO:0000256" key="2">
    <source>
        <dbReference type="ARBA" id="ARBA00011081"/>
    </source>
</evidence>
<feature type="binding site" evidence="11">
    <location>
        <position position="291"/>
    </location>
    <ligand>
        <name>thiamine diphosphate</name>
        <dbReference type="ChEBI" id="CHEBI:58937"/>
    </ligand>
</feature>
<dbReference type="FunFam" id="3.40.50.920:FF:000002">
    <property type="entry name" value="1-deoxy-D-xylulose-5-phosphate synthase"/>
    <property type="match status" value="1"/>
</dbReference>
<comment type="cofactor">
    <cofactor evidence="11">
        <name>thiamine diphosphate</name>
        <dbReference type="ChEBI" id="CHEBI:58937"/>
    </cofactor>
    <text evidence="11">Binds 1 thiamine pyrophosphate per subunit.</text>
</comment>
<dbReference type="Pfam" id="PF13292">
    <property type="entry name" value="DXP_synthase_N"/>
    <property type="match status" value="1"/>
</dbReference>
<dbReference type="GO" id="GO:0005829">
    <property type="term" value="C:cytosol"/>
    <property type="evidence" value="ECO:0007669"/>
    <property type="project" value="TreeGrafter"/>
</dbReference>
<evidence type="ECO:0000256" key="11">
    <source>
        <dbReference type="HAMAP-Rule" id="MF_00315"/>
    </source>
</evidence>
<dbReference type="GO" id="GO:0000287">
    <property type="term" value="F:magnesium ion binding"/>
    <property type="evidence" value="ECO:0007669"/>
    <property type="project" value="UniProtKB-UniRule"/>
</dbReference>
<evidence type="ECO:0000313" key="13">
    <source>
        <dbReference type="EMBL" id="KAF1015815.1"/>
    </source>
</evidence>
<dbReference type="SMART" id="SM00861">
    <property type="entry name" value="Transket_pyr"/>
    <property type="match status" value="1"/>
</dbReference>